<dbReference type="PANTHER" id="PTHR34697">
    <property type="entry name" value="PHOSPHATIDYLGLYCEROL LYSYLTRANSFERASE"/>
    <property type="match status" value="1"/>
</dbReference>
<dbReference type="GO" id="GO:0016755">
    <property type="term" value="F:aminoacyltransferase activity"/>
    <property type="evidence" value="ECO:0007669"/>
    <property type="project" value="TreeGrafter"/>
</dbReference>
<keyword evidence="5 6" id="KW-0472">Membrane</keyword>
<dbReference type="GO" id="GO:0005886">
    <property type="term" value="C:plasma membrane"/>
    <property type="evidence" value="ECO:0007669"/>
    <property type="project" value="UniProtKB-SubCell"/>
</dbReference>
<organism evidence="8 9">
    <name type="scientific">Lentilactobacillus parabuchneri DSM 5707 = NBRC 107865</name>
    <dbReference type="NCBI Taxonomy" id="1423784"/>
    <lineage>
        <taxon>Bacteria</taxon>
        <taxon>Bacillati</taxon>
        <taxon>Bacillota</taxon>
        <taxon>Bacilli</taxon>
        <taxon>Lactobacillales</taxon>
        <taxon>Lactobacillaceae</taxon>
        <taxon>Lentilactobacillus</taxon>
    </lineage>
</organism>
<proteinExistence type="predicted"/>
<dbReference type="PATRIC" id="fig|1423784.4.peg.1964"/>
<evidence type="ECO:0000256" key="5">
    <source>
        <dbReference type="ARBA" id="ARBA00023136"/>
    </source>
</evidence>
<evidence type="ECO:0000313" key="9">
    <source>
        <dbReference type="Proteomes" id="UP000051957"/>
    </source>
</evidence>
<evidence type="ECO:0000256" key="1">
    <source>
        <dbReference type="ARBA" id="ARBA00004651"/>
    </source>
</evidence>
<feature type="transmembrane region" description="Helical" evidence="6">
    <location>
        <begin position="135"/>
        <end position="160"/>
    </location>
</feature>
<dbReference type="Proteomes" id="UP000051957">
    <property type="component" value="Unassembled WGS sequence"/>
</dbReference>
<comment type="subcellular location">
    <subcellularLocation>
        <location evidence="1">Cell membrane</location>
        <topology evidence="1">Multi-pass membrane protein</topology>
    </subcellularLocation>
</comment>
<keyword evidence="4 6" id="KW-1133">Transmembrane helix</keyword>
<evidence type="ECO:0000256" key="2">
    <source>
        <dbReference type="ARBA" id="ARBA00022475"/>
    </source>
</evidence>
<dbReference type="EMBL" id="AZGK01000005">
    <property type="protein sequence ID" value="KRM46651.1"/>
    <property type="molecule type" value="Genomic_DNA"/>
</dbReference>
<feature type="transmembrane region" description="Helical" evidence="6">
    <location>
        <begin position="166"/>
        <end position="186"/>
    </location>
</feature>
<keyword evidence="3 6" id="KW-0812">Transmembrane</keyword>
<feature type="transmembrane region" description="Helical" evidence="6">
    <location>
        <begin position="324"/>
        <end position="344"/>
    </location>
</feature>
<evidence type="ECO:0000256" key="3">
    <source>
        <dbReference type="ARBA" id="ARBA00022692"/>
    </source>
</evidence>
<evidence type="ECO:0000313" key="8">
    <source>
        <dbReference type="EMBL" id="KRM46651.1"/>
    </source>
</evidence>
<dbReference type="AlphaFoldDB" id="A0A0R1Z3V4"/>
<dbReference type="Pfam" id="PF09924">
    <property type="entry name" value="LPG_synthase_C"/>
    <property type="match status" value="1"/>
</dbReference>
<dbReference type="GO" id="GO:0055091">
    <property type="term" value="P:phospholipid homeostasis"/>
    <property type="evidence" value="ECO:0007669"/>
    <property type="project" value="TreeGrafter"/>
</dbReference>
<feature type="domain" description="Phosphatidylglycerol lysyltransferase C-terminal" evidence="7">
    <location>
        <begin position="527"/>
        <end position="821"/>
    </location>
</feature>
<keyword evidence="8" id="KW-0436">Ligase</keyword>
<dbReference type="GO" id="GO:0004812">
    <property type="term" value="F:aminoacyl-tRNA ligase activity"/>
    <property type="evidence" value="ECO:0007669"/>
    <property type="project" value="UniProtKB-KW"/>
</dbReference>
<dbReference type="PANTHER" id="PTHR34697:SF2">
    <property type="entry name" value="PHOSPHATIDYLGLYCEROL LYSYLTRANSFERASE"/>
    <property type="match status" value="1"/>
</dbReference>
<keyword evidence="8" id="KW-0030">Aminoacyl-tRNA synthetase</keyword>
<gene>
    <name evidence="8" type="ORF">FC51_GL001921</name>
</gene>
<evidence type="ECO:0000256" key="4">
    <source>
        <dbReference type="ARBA" id="ARBA00022989"/>
    </source>
</evidence>
<feature type="transmembrane region" description="Helical" evidence="6">
    <location>
        <begin position="445"/>
        <end position="466"/>
    </location>
</feature>
<dbReference type="GeneID" id="69803708"/>
<feature type="transmembrane region" description="Helical" evidence="6">
    <location>
        <begin position="356"/>
        <end position="378"/>
    </location>
</feature>
<keyword evidence="2" id="KW-1003">Cell membrane</keyword>
<feature type="transmembrane region" description="Helical" evidence="6">
    <location>
        <begin position="93"/>
        <end position="114"/>
    </location>
</feature>
<feature type="transmembrane region" description="Helical" evidence="6">
    <location>
        <begin position="231"/>
        <end position="250"/>
    </location>
</feature>
<dbReference type="NCBIfam" id="NF033480">
    <property type="entry name" value="bifunc_MprF"/>
    <property type="match status" value="1"/>
</dbReference>
<sequence length="863" mass="98074">MFNKLKDFIDKRMTLIKLIFVFSVLIFVVRQLAKIIREVNGEQFKTVLASQSQSSLLIMLIVGFISILPMLVYDYSIIQFLPGKFSPGYIVRSGWIVNTFTNLLGFGGLLGASLRANFYGKNASRKQILYAISKVALFLISGLSLLCFVSLIMIFGFGIGTPLAQYWIWLVGGAIYFPGVLIFTKLNNSQFFSDLTTKQELIMTGGSFMEWGSALGFFILIGYLMKLPIDFSLVIPIFVVANVAGVVSMIPGGLGSFDIFVIIGLGFIGVARSDALVWILLYRLFYYLLPFIVGTILFVHDTGSKFNTYLDDIPRHLVKRAAQIFLTGFMYFSGLMMLLFATVPNVVIVNRLYIKLVPYSIFFVSHMMNIVVAFLLIGLASGIWARTRRAFGPTMLVLILSILNTWFNEAFTWRMVLLLVLILVTLWLSRSVLYRDRMANSWGIMLFNGSIFVVTFVIYALIGIAANKKTPLHFDKAYLFPSAAAWLTGFIGLLVALLVLVGINAYLTAGQPAWLLKRFDADRVKAVIEKFGGNENSHLAFLRDKRIYFYQEDGQDVVFFMYRRISDKLLIMGEPIGDPEKFPAAIDDFVAKADQSDLKLVFYEINQELTMSLHESGFDFIKTGEDGLVDLDSFTLSGKRHRGERALMHKFDREGYQFEILQPPFTDSLMTTLKQISDEWLDHKAEKGFSLGFFDRYYLEQAPIAVMRDKAGKIVAFANVMPDGNKTTTSIDLMRSSSEAPSGIMDGILINLYQDAHEKGYRYFDLGMSPFSNVGTSRFSFTQERIVHLIYQYGYRLYSFEGLRSYKDKYVDNWESKYIAYYRHSALVFAVLQILLVVNQPRNKKPDKLSRTLRYFVDIDETE</sequence>
<feature type="transmembrane region" description="Helical" evidence="6">
    <location>
        <begin position="207"/>
        <end position="225"/>
    </location>
</feature>
<dbReference type="InterPro" id="IPR024320">
    <property type="entry name" value="LPG_synthase_C"/>
</dbReference>
<evidence type="ECO:0000259" key="7">
    <source>
        <dbReference type="Pfam" id="PF09924"/>
    </source>
</evidence>
<protein>
    <submittedName>
        <fullName evidence="8">Lysyl-tRNA synthetase (Class II)</fullName>
    </submittedName>
</protein>
<feature type="transmembrane region" description="Helical" evidence="6">
    <location>
        <begin position="54"/>
        <end position="73"/>
    </location>
</feature>
<dbReference type="InterPro" id="IPR051211">
    <property type="entry name" value="PG_lysyltransferase"/>
</dbReference>
<comment type="caution">
    <text evidence="8">The sequence shown here is derived from an EMBL/GenBank/DDBJ whole genome shotgun (WGS) entry which is preliminary data.</text>
</comment>
<feature type="transmembrane region" description="Helical" evidence="6">
    <location>
        <begin position="15"/>
        <end position="33"/>
    </location>
</feature>
<accession>A0A0R1Z3V4</accession>
<feature type="transmembrane region" description="Helical" evidence="6">
    <location>
        <begin position="413"/>
        <end position="433"/>
    </location>
</feature>
<evidence type="ECO:0000256" key="6">
    <source>
        <dbReference type="SAM" id="Phobius"/>
    </source>
</evidence>
<name>A0A0R1Z3V4_9LACO</name>
<dbReference type="SUPFAM" id="SSF55729">
    <property type="entry name" value="Acyl-CoA N-acyltransferases (Nat)"/>
    <property type="match status" value="1"/>
</dbReference>
<dbReference type="InterPro" id="IPR016181">
    <property type="entry name" value="Acyl_CoA_acyltransferase"/>
</dbReference>
<dbReference type="RefSeq" id="WP_057910291.1">
    <property type="nucleotide sequence ID" value="NZ_AZGK01000005.1"/>
</dbReference>
<feature type="transmembrane region" description="Helical" evidence="6">
    <location>
        <begin position="285"/>
        <end position="303"/>
    </location>
</feature>
<reference evidence="8 9" key="1">
    <citation type="journal article" date="2015" name="Genome Announc.">
        <title>Expanding the biotechnology potential of lactobacilli through comparative genomics of 213 strains and associated genera.</title>
        <authorList>
            <person name="Sun Z."/>
            <person name="Harris H.M."/>
            <person name="McCann A."/>
            <person name="Guo C."/>
            <person name="Argimon S."/>
            <person name="Zhang W."/>
            <person name="Yang X."/>
            <person name="Jeffery I.B."/>
            <person name="Cooney J.C."/>
            <person name="Kagawa T.F."/>
            <person name="Liu W."/>
            <person name="Song Y."/>
            <person name="Salvetti E."/>
            <person name="Wrobel A."/>
            <person name="Rasinkangas P."/>
            <person name="Parkhill J."/>
            <person name="Rea M.C."/>
            <person name="O'Sullivan O."/>
            <person name="Ritari J."/>
            <person name="Douillard F.P."/>
            <person name="Paul Ross R."/>
            <person name="Yang R."/>
            <person name="Briner A.E."/>
            <person name="Felis G.E."/>
            <person name="de Vos W.M."/>
            <person name="Barrangou R."/>
            <person name="Klaenhammer T.R."/>
            <person name="Caufield P.W."/>
            <person name="Cui Y."/>
            <person name="Zhang H."/>
            <person name="O'Toole P.W."/>
        </authorList>
    </citation>
    <scope>NUCLEOTIDE SEQUENCE [LARGE SCALE GENOMIC DNA]</scope>
    <source>
        <strain evidence="8 9">DSM 5707</strain>
    </source>
</reference>
<feature type="transmembrane region" description="Helical" evidence="6">
    <location>
        <begin position="486"/>
        <end position="509"/>
    </location>
</feature>
<feature type="transmembrane region" description="Helical" evidence="6">
    <location>
        <begin position="819"/>
        <end position="838"/>
    </location>
</feature>